<evidence type="ECO:0000256" key="8">
    <source>
        <dbReference type="ARBA" id="ARBA00069911"/>
    </source>
</evidence>
<accession>A0A096FAZ5</accession>
<dbReference type="InterPro" id="IPR026022">
    <property type="entry name" value="PhoU_dom"/>
</dbReference>
<dbReference type="RefSeq" id="WP_052084933.1">
    <property type="nucleotide sequence ID" value="NZ_AWOR01000066.1"/>
</dbReference>
<dbReference type="EMBL" id="AWOR01000066">
    <property type="protein sequence ID" value="KGH27059.1"/>
    <property type="molecule type" value="Genomic_DNA"/>
</dbReference>
<gene>
    <name evidence="11" type="ORF">P353_19485</name>
</gene>
<dbReference type="InterPro" id="IPR038078">
    <property type="entry name" value="PhoU-like_sf"/>
</dbReference>
<evidence type="ECO:0000259" key="10">
    <source>
        <dbReference type="Pfam" id="PF01895"/>
    </source>
</evidence>
<sequence length="258" mass="28211">MPRRHLDHQFDAELEDLTRRVLSMGGLVENQVAQALYCVAFPPPEVVDRVLHRERDVNALELEIDREVCAIISRRQPTAVDLRLLMALSKTTANLERAGDEAVKIACMARAMREHSCSQDFPTSGLRFAGGLAAVQLRNSLDALARMDAPSALNSLTEDLAIKAALEEFLRSMASHMADDPACIQAGLNLLFAAKAIERIGAHAKNLAEFTIYAAQGLDVRHVSTAGRLLPAAPPAESRLPEQPGPRDLRLPASLVRR</sequence>
<evidence type="ECO:0000256" key="2">
    <source>
        <dbReference type="ARBA" id="ARBA00008107"/>
    </source>
</evidence>
<dbReference type="GO" id="GO:0006817">
    <property type="term" value="P:phosphate ion transport"/>
    <property type="evidence" value="ECO:0007669"/>
    <property type="project" value="UniProtKB-KW"/>
</dbReference>
<evidence type="ECO:0000256" key="4">
    <source>
        <dbReference type="ARBA" id="ARBA00022448"/>
    </source>
</evidence>
<proteinExistence type="inferred from homology"/>
<evidence type="ECO:0000256" key="1">
    <source>
        <dbReference type="ARBA" id="ARBA00004496"/>
    </source>
</evidence>
<dbReference type="GO" id="GO:0030643">
    <property type="term" value="P:intracellular phosphate ion homeostasis"/>
    <property type="evidence" value="ECO:0007669"/>
    <property type="project" value="InterPro"/>
</dbReference>
<dbReference type="Proteomes" id="UP000029553">
    <property type="component" value="Unassembled WGS sequence"/>
</dbReference>
<comment type="caution">
    <text evidence="11">The sequence shown here is derived from an EMBL/GenBank/DDBJ whole genome shotgun (WGS) entry which is preliminary data.</text>
</comment>
<evidence type="ECO:0000256" key="9">
    <source>
        <dbReference type="SAM" id="MobiDB-lite"/>
    </source>
</evidence>
<dbReference type="Gene3D" id="1.20.58.220">
    <property type="entry name" value="Phosphate transport system protein phou homolog 2, domain 2"/>
    <property type="match status" value="1"/>
</dbReference>
<comment type="subcellular location">
    <subcellularLocation>
        <location evidence="1">Cytoplasm</location>
    </subcellularLocation>
</comment>
<dbReference type="GO" id="GO:0045936">
    <property type="term" value="P:negative regulation of phosphate metabolic process"/>
    <property type="evidence" value="ECO:0007669"/>
    <property type="project" value="InterPro"/>
</dbReference>
<organism evidence="11 12">
    <name type="scientific">Comamonas testosteroni</name>
    <name type="common">Pseudomonas testosteroni</name>
    <dbReference type="NCBI Taxonomy" id="285"/>
    <lineage>
        <taxon>Bacteria</taxon>
        <taxon>Pseudomonadati</taxon>
        <taxon>Pseudomonadota</taxon>
        <taxon>Betaproteobacteria</taxon>
        <taxon>Burkholderiales</taxon>
        <taxon>Comamonadaceae</taxon>
        <taxon>Comamonas</taxon>
    </lineage>
</organism>
<keyword evidence="4" id="KW-0813">Transport</keyword>
<name>A0A096FAZ5_COMTE</name>
<keyword evidence="6" id="KW-0592">Phosphate transport</keyword>
<comment type="subunit">
    <text evidence="3">Homodimer.</text>
</comment>
<reference evidence="11 12" key="1">
    <citation type="submission" date="2013-09" db="EMBL/GenBank/DDBJ databases">
        <title>High correlation between genotypes and phenotypes of environmental bacteria Comamonas testosteroni strains.</title>
        <authorList>
            <person name="Liu L."/>
            <person name="Zhu W."/>
            <person name="Xia X."/>
            <person name="Xu B."/>
            <person name="Luo M."/>
            <person name="Wang G."/>
        </authorList>
    </citation>
    <scope>NUCLEOTIDE SEQUENCE [LARGE SCALE GENOMIC DNA]</scope>
    <source>
        <strain evidence="11 12">JL40</strain>
    </source>
</reference>
<dbReference type="PANTHER" id="PTHR42930:SF3">
    <property type="entry name" value="PHOSPHATE-SPECIFIC TRANSPORT SYSTEM ACCESSORY PROTEIN PHOU"/>
    <property type="match status" value="1"/>
</dbReference>
<keyword evidence="5" id="KW-0963">Cytoplasm</keyword>
<dbReference type="NCBIfam" id="TIGR02135">
    <property type="entry name" value="phoU_full"/>
    <property type="match status" value="1"/>
</dbReference>
<dbReference type="InterPro" id="IPR028366">
    <property type="entry name" value="PhoU"/>
</dbReference>
<evidence type="ECO:0000256" key="7">
    <source>
        <dbReference type="ARBA" id="ARBA00056181"/>
    </source>
</evidence>
<evidence type="ECO:0000256" key="3">
    <source>
        <dbReference type="ARBA" id="ARBA00011738"/>
    </source>
</evidence>
<comment type="function">
    <text evidence="7">Plays a role in the regulation of phosphate uptake.</text>
</comment>
<feature type="region of interest" description="Disordered" evidence="9">
    <location>
        <begin position="232"/>
        <end position="258"/>
    </location>
</feature>
<evidence type="ECO:0000313" key="12">
    <source>
        <dbReference type="Proteomes" id="UP000029553"/>
    </source>
</evidence>
<dbReference type="PANTHER" id="PTHR42930">
    <property type="entry name" value="PHOSPHATE-SPECIFIC TRANSPORT SYSTEM ACCESSORY PROTEIN PHOU"/>
    <property type="match status" value="1"/>
</dbReference>
<dbReference type="SUPFAM" id="SSF109755">
    <property type="entry name" value="PhoU-like"/>
    <property type="match status" value="1"/>
</dbReference>
<feature type="domain" description="PhoU" evidence="10">
    <location>
        <begin position="22"/>
        <end position="107"/>
    </location>
</feature>
<dbReference type="PIRSF" id="PIRSF003107">
    <property type="entry name" value="PhoU"/>
    <property type="match status" value="1"/>
</dbReference>
<comment type="similarity">
    <text evidence="2">Belongs to the PhoU family.</text>
</comment>
<evidence type="ECO:0000313" key="11">
    <source>
        <dbReference type="EMBL" id="KGH27059.1"/>
    </source>
</evidence>
<evidence type="ECO:0000256" key="6">
    <source>
        <dbReference type="ARBA" id="ARBA00022592"/>
    </source>
</evidence>
<protein>
    <recommendedName>
        <fullName evidence="8">Phosphate-specific transport system accessory protein PhoU homolog</fullName>
    </recommendedName>
</protein>
<feature type="domain" description="PhoU" evidence="10">
    <location>
        <begin position="130"/>
        <end position="210"/>
    </location>
</feature>
<evidence type="ECO:0000256" key="5">
    <source>
        <dbReference type="ARBA" id="ARBA00022490"/>
    </source>
</evidence>
<dbReference type="GO" id="GO:0005737">
    <property type="term" value="C:cytoplasm"/>
    <property type="evidence" value="ECO:0007669"/>
    <property type="project" value="UniProtKB-SubCell"/>
</dbReference>
<dbReference type="Pfam" id="PF01895">
    <property type="entry name" value="PhoU"/>
    <property type="match status" value="2"/>
</dbReference>
<dbReference type="AlphaFoldDB" id="A0A096FAZ5"/>
<dbReference type="FunFam" id="1.20.58.220:FF:000004">
    <property type="entry name" value="Phosphate-specific transport system accessory protein PhoU"/>
    <property type="match status" value="1"/>
</dbReference>